<dbReference type="PROSITE" id="PS00455">
    <property type="entry name" value="AMP_BINDING"/>
    <property type="match status" value="1"/>
</dbReference>
<dbReference type="PANTHER" id="PTHR24096:SF323">
    <property type="entry name" value="BLR3536 PROTEIN"/>
    <property type="match status" value="1"/>
</dbReference>
<reference evidence="3 4" key="1">
    <citation type="submission" date="2014-04" db="EMBL/GenBank/DDBJ databases">
        <title>A comprehensive comparison of genomes of Erythrobacter spp. Strains.</title>
        <authorList>
            <person name="Zheng Q."/>
        </authorList>
    </citation>
    <scope>NUCLEOTIDE SEQUENCE [LARGE SCALE GENOMIC DNA]</scope>
    <source>
        <strain evidence="3 4">DSM 8509</strain>
    </source>
</reference>
<dbReference type="InterPro" id="IPR000873">
    <property type="entry name" value="AMP-dep_synth/lig_dom"/>
</dbReference>
<accession>A0A074MSH5</accession>
<dbReference type="Proteomes" id="UP000027866">
    <property type="component" value="Unassembled WGS sequence"/>
</dbReference>
<dbReference type="Gene3D" id="3.30.300.30">
    <property type="match status" value="1"/>
</dbReference>
<evidence type="ECO:0000313" key="4">
    <source>
        <dbReference type="Proteomes" id="UP000027866"/>
    </source>
</evidence>
<dbReference type="AlphaFoldDB" id="A0A074MSH5"/>
<comment type="caution">
    <text evidence="3">The sequence shown here is derived from an EMBL/GenBank/DDBJ whole genome shotgun (WGS) entry which is preliminary data.</text>
</comment>
<dbReference type="InterPro" id="IPR025110">
    <property type="entry name" value="AMP-bd_C"/>
</dbReference>
<proteinExistence type="predicted"/>
<feature type="domain" description="AMP-binding enzyme C-terminal" evidence="2">
    <location>
        <begin position="422"/>
        <end position="500"/>
    </location>
</feature>
<dbReference type="RefSeq" id="WP_034902437.1">
    <property type="nucleotide sequence ID" value="NZ_CP017057.1"/>
</dbReference>
<gene>
    <name evidence="3" type="ORF">EH32_09520</name>
</gene>
<dbReference type="PATRIC" id="fig|39960.10.peg.3058"/>
<evidence type="ECO:0000259" key="1">
    <source>
        <dbReference type="Pfam" id="PF00501"/>
    </source>
</evidence>
<dbReference type="GO" id="GO:0016405">
    <property type="term" value="F:CoA-ligase activity"/>
    <property type="evidence" value="ECO:0007669"/>
    <property type="project" value="TreeGrafter"/>
</dbReference>
<dbReference type="SUPFAM" id="SSF56801">
    <property type="entry name" value="Acetyl-CoA synthetase-like"/>
    <property type="match status" value="1"/>
</dbReference>
<dbReference type="Pfam" id="PF00501">
    <property type="entry name" value="AMP-binding"/>
    <property type="match status" value="1"/>
</dbReference>
<dbReference type="Pfam" id="PF13193">
    <property type="entry name" value="AMP-binding_C"/>
    <property type="match status" value="1"/>
</dbReference>
<keyword evidence="4" id="KW-1185">Reference proteome</keyword>
<organism evidence="3 4">
    <name type="scientific">Erythrobacter litoralis</name>
    <dbReference type="NCBI Taxonomy" id="39960"/>
    <lineage>
        <taxon>Bacteria</taxon>
        <taxon>Pseudomonadati</taxon>
        <taxon>Pseudomonadota</taxon>
        <taxon>Alphaproteobacteria</taxon>
        <taxon>Sphingomonadales</taxon>
        <taxon>Erythrobacteraceae</taxon>
        <taxon>Erythrobacter/Porphyrobacter group</taxon>
        <taxon>Erythrobacter</taxon>
    </lineage>
</organism>
<name>A0A074MSH5_9SPHN</name>
<dbReference type="Gene3D" id="3.40.50.12780">
    <property type="entry name" value="N-terminal domain of ligase-like"/>
    <property type="match status" value="1"/>
</dbReference>
<dbReference type="InterPro" id="IPR042099">
    <property type="entry name" value="ANL_N_sf"/>
</dbReference>
<feature type="domain" description="AMP-dependent synthetase/ligase" evidence="1">
    <location>
        <begin position="7"/>
        <end position="363"/>
    </location>
</feature>
<protein>
    <submittedName>
        <fullName evidence="3">Acyl-CoA synthetase</fullName>
    </submittedName>
</protein>
<dbReference type="EMBL" id="JMIX01000005">
    <property type="protein sequence ID" value="KEO96459.1"/>
    <property type="molecule type" value="Genomic_DNA"/>
</dbReference>
<sequence length="520" mass="56673">MSLHPTAHAATRPDHPAVIMAGSGETITFREMEDEANRFAQLLRARGLGPNESGGDAFAVLLENRIEYFTLIWGSQRSGTMLVPISTRLTAPEIAYILRDSEAKLLITSTAFTDVLEGVRAQCPDLPVLVMGGSGDEDFAAALAAQPAEPIEDQSAGVVMLYSSGTTGRPKGIRPAPPADPDPQAAIPLMGLAVMGAGMPTDGSMVYLSPAPLYHAAPIGWCSTAHRLGGTVVMMEKFEPEAALAAIEKYKVTDSQWVPTHFVRFLKLDPEVRTKYDLSSHSRALHAAAPCPVPIKQEMIEWWGPIVNEYYAGSESIGMTMVRSPDWLTHPGSVGKAIYGTLHICGPDGEELPAGEDGLIYFENDLLPTYHNDPAKTREAMHPKGWMTLGDIGHVDEDGFLYLTDRKSHMIISGGVNIYPQEIENLLVTHDKVMDAAVIGAPDPDLGEKVVAVVQPIDMAEAGEALEQELREFLAPQLARIKMPKLFDFRPDLPREQNGKLYKRELRDEYVAKAREGVDA</sequence>
<dbReference type="PANTHER" id="PTHR24096">
    <property type="entry name" value="LONG-CHAIN-FATTY-ACID--COA LIGASE"/>
    <property type="match status" value="1"/>
</dbReference>
<dbReference type="InterPro" id="IPR045851">
    <property type="entry name" value="AMP-bd_C_sf"/>
</dbReference>
<dbReference type="KEGG" id="elq:Ga0102493_11806"/>
<evidence type="ECO:0000259" key="2">
    <source>
        <dbReference type="Pfam" id="PF13193"/>
    </source>
</evidence>
<dbReference type="InterPro" id="IPR020845">
    <property type="entry name" value="AMP-binding_CS"/>
</dbReference>
<dbReference type="OrthoDB" id="9803968at2"/>
<evidence type="ECO:0000313" key="3">
    <source>
        <dbReference type="EMBL" id="KEO96459.1"/>
    </source>
</evidence>